<dbReference type="GO" id="GO:0030973">
    <property type="term" value="F:molybdate ion binding"/>
    <property type="evidence" value="ECO:0007669"/>
    <property type="project" value="TreeGrafter"/>
</dbReference>
<keyword evidence="2 4" id="KW-0479">Metal-binding</keyword>
<dbReference type="NCBIfam" id="TIGR01256">
    <property type="entry name" value="modA"/>
    <property type="match status" value="1"/>
</dbReference>
<protein>
    <submittedName>
        <fullName evidence="5">Molybdate transport system substrate-binding protein</fullName>
    </submittedName>
</protein>
<gene>
    <name evidence="5" type="ORF">ATL31_2421</name>
</gene>
<evidence type="ECO:0000256" key="1">
    <source>
        <dbReference type="ARBA" id="ARBA00009175"/>
    </source>
</evidence>
<evidence type="ECO:0000256" key="3">
    <source>
        <dbReference type="ARBA" id="ARBA00022729"/>
    </source>
</evidence>
<dbReference type="GO" id="GO:0015689">
    <property type="term" value="P:molybdate ion transport"/>
    <property type="evidence" value="ECO:0007669"/>
    <property type="project" value="InterPro"/>
</dbReference>
<dbReference type="PROSITE" id="PS51257">
    <property type="entry name" value="PROKAR_LIPOPROTEIN"/>
    <property type="match status" value="1"/>
</dbReference>
<dbReference type="Proteomes" id="UP000233781">
    <property type="component" value="Unassembled WGS sequence"/>
</dbReference>
<dbReference type="Pfam" id="PF13531">
    <property type="entry name" value="SBP_bac_11"/>
    <property type="match status" value="1"/>
</dbReference>
<name>A0A2N3YL55_9MICO</name>
<dbReference type="PANTHER" id="PTHR30632:SF0">
    <property type="entry name" value="SULFATE-BINDING PROTEIN"/>
    <property type="match status" value="1"/>
</dbReference>
<dbReference type="RefSeq" id="WP_101395979.1">
    <property type="nucleotide sequence ID" value="NZ_PJNE01000001.1"/>
</dbReference>
<dbReference type="SUPFAM" id="SSF53850">
    <property type="entry name" value="Periplasmic binding protein-like II"/>
    <property type="match status" value="1"/>
</dbReference>
<dbReference type="PIRSF" id="PIRSF004846">
    <property type="entry name" value="ModA"/>
    <property type="match status" value="1"/>
</dbReference>
<keyword evidence="3" id="KW-0732">Signal</keyword>
<feature type="binding site" evidence="4">
    <location>
        <position position="183"/>
    </location>
    <ligand>
        <name>molybdate</name>
        <dbReference type="ChEBI" id="CHEBI:36264"/>
    </ligand>
</feature>
<dbReference type="Gene3D" id="3.40.190.10">
    <property type="entry name" value="Periplasmic binding protein-like II"/>
    <property type="match status" value="2"/>
</dbReference>
<evidence type="ECO:0000313" key="5">
    <source>
        <dbReference type="EMBL" id="PKW27574.1"/>
    </source>
</evidence>
<reference evidence="5 6" key="1">
    <citation type="submission" date="2017-12" db="EMBL/GenBank/DDBJ databases">
        <title>Sequencing the genomes of 1000 Actinobacteria strains.</title>
        <authorList>
            <person name="Klenk H.-P."/>
        </authorList>
    </citation>
    <scope>NUCLEOTIDE SEQUENCE [LARGE SCALE GENOMIC DNA]</scope>
    <source>
        <strain evidence="5 6">DSM 12806</strain>
    </source>
</reference>
<accession>A0A2N3YL55</accession>
<feature type="binding site" evidence="4">
    <location>
        <position position="201"/>
    </location>
    <ligand>
        <name>molybdate</name>
        <dbReference type="ChEBI" id="CHEBI:36264"/>
    </ligand>
</feature>
<dbReference type="AlphaFoldDB" id="A0A2N3YL55"/>
<comment type="caution">
    <text evidence="5">The sequence shown here is derived from an EMBL/GenBank/DDBJ whole genome shotgun (WGS) entry which is preliminary data.</text>
</comment>
<dbReference type="EMBL" id="PJNE01000001">
    <property type="protein sequence ID" value="PKW27574.1"/>
    <property type="molecule type" value="Genomic_DNA"/>
</dbReference>
<evidence type="ECO:0000256" key="2">
    <source>
        <dbReference type="ARBA" id="ARBA00022723"/>
    </source>
</evidence>
<evidence type="ECO:0000313" key="6">
    <source>
        <dbReference type="Proteomes" id="UP000233781"/>
    </source>
</evidence>
<organism evidence="5 6">
    <name type="scientific">Phycicoccus duodecadis</name>
    <dbReference type="NCBI Taxonomy" id="173053"/>
    <lineage>
        <taxon>Bacteria</taxon>
        <taxon>Bacillati</taxon>
        <taxon>Actinomycetota</taxon>
        <taxon>Actinomycetes</taxon>
        <taxon>Micrococcales</taxon>
        <taxon>Intrasporangiaceae</taxon>
        <taxon>Phycicoccus</taxon>
    </lineage>
</organism>
<comment type="similarity">
    <text evidence="1">Belongs to the bacterial solute-binding protein ModA family.</text>
</comment>
<feature type="binding site" evidence="4">
    <location>
        <position position="54"/>
    </location>
    <ligand>
        <name>molybdate</name>
        <dbReference type="ChEBI" id="CHEBI:36264"/>
    </ligand>
</feature>
<sequence>MTPRPAGAAVALALLLTGCGTTPDAPPAAGPGAASGPSTGSGVSGQVTVLAAASLTTPFTALAASFEKANPGTTVRLSFGSSTTLAQQIAQGADADLYASAGTTALQQLGDVEPTATVTLARNTLEIATPAGDPAHVRSVADLARKDVDVVLCAASVPCGRAADEVLAKAGVEAHVVSREIDVSAALSKVTLDEADAAVVYHSDVVSAGSTVAGVAIPAAQNVTLTYPLLRFGDDPATAAFAAYLAGPEGTRVLGTAGFLTP</sequence>
<dbReference type="InterPro" id="IPR005950">
    <property type="entry name" value="ModA"/>
</dbReference>
<dbReference type="PANTHER" id="PTHR30632">
    <property type="entry name" value="MOLYBDATE-BINDING PERIPLASMIC PROTEIN"/>
    <property type="match status" value="1"/>
</dbReference>
<evidence type="ECO:0000256" key="4">
    <source>
        <dbReference type="PIRSR" id="PIRSR004846-1"/>
    </source>
</evidence>
<feature type="binding site" evidence="4">
    <location>
        <position position="82"/>
    </location>
    <ligand>
        <name>molybdate</name>
        <dbReference type="ChEBI" id="CHEBI:36264"/>
    </ligand>
</feature>
<keyword evidence="4" id="KW-0500">Molybdenum</keyword>
<dbReference type="OrthoDB" id="9785015at2"/>
<keyword evidence="6" id="KW-1185">Reference proteome</keyword>
<dbReference type="GO" id="GO:0046872">
    <property type="term" value="F:metal ion binding"/>
    <property type="evidence" value="ECO:0007669"/>
    <property type="project" value="UniProtKB-KW"/>
</dbReference>
<proteinExistence type="inferred from homology"/>
<dbReference type="InterPro" id="IPR050682">
    <property type="entry name" value="ModA/WtpA"/>
</dbReference>